<name>A0AC35TWB0_9BILA</name>
<dbReference type="WBParaSite" id="RSKR_0000500200.1">
    <property type="protein sequence ID" value="RSKR_0000500200.1"/>
    <property type="gene ID" value="RSKR_0000500200"/>
</dbReference>
<proteinExistence type="predicted"/>
<sequence length="1073" mass="119105">MDAKDYIVAKAPARVCYIPDFITEEEEEYLMHVVNSAPTPKWDYLCNRRLQVYGGILKKNVLIPDEGIPKEWEPFLDRIMGVKNAFDPSKRPNHLLVNEYKPGQGIMPHGDGDAYYPMVGTISLGSHTFLDFYEVEKNEVFEARRLVGSLYLDRRSLLLLSEEMYHNHLHGIKECTSDDIGSIHVLNASNLPLEGKVELDRSTRTSLTFRHIEKVSKLNLLSLGASGEKPFKAQDDLFAQGELALDVPSSFTEADLLQEFIQTTDVDPSKVKEIPIVSNTTPRSDKVHRVTGMALPPSIIPEQPGIIDISNEERRSLIGNGNEIDKNFIMVDEEDKSGDLPLMPDNGPIPPPLTFLPLIPRASRLIVKDKNAIQTIRSPHVVRNYTLPSRLKVSVPPAIEHNRVDVVHDCKPPPICKPGCGISINSKGCQACSCFWIPKRCQSQGDCRGPEYVCEFKKCLCAPDFEQDMENSGVCKTKEGEDEGVESMTDTQDSTTPNYNFIQSTTSKDMAVDTATNAPYIMSTTTYKDQGVMAPNPKSLPNYGDEPFGVNEHHLTEIQYTTEKIGLDVEGVNVGGGYESSGLDAQRVGYGRNLGVKAGKAVTQHLVSTTLQSVLTTDEGSWTKIPEISFSSSSKDEFVVELSTKSQFLPPTTQEPKSLGVEASTLSYSLPSTTEEPKSLGVEASTLSYNLPSTTAKSVSRYDQGVEMAKVVSANKYSSRVLASTTSQPPSSLGVEDSSYTMPIGADLGVERTTASYTPKQSTPSPSLGVNQLQFNPYNRRHKRTFQHINRLSFPTHLLPLTDYCSDWNQCPVGYNCIKGICEVIGEAGQVLNVEAIKRDGDSGKGSVEEWNYGEMESDKFVYEDIVRNLEVPESRAVTTSTAKVIRLSSTETTVPPISYSRTTLSLPESSTMKAILFKRKESTRKARTDNEMITKKIYIMKEFESDELTTKRPKALDEQIYTRSYRPPINDNSHSIPASNLTNDPKRIVFNFSNRHNKPIQIESKDNSTQITSECNKNEECGSKTICCVKRFCFTNGPCQSGNVAKFCLPSCDLTKRIVVGDRKAVVDIVYD</sequence>
<accession>A0AC35TWB0</accession>
<organism evidence="1 2">
    <name type="scientific">Rhabditophanes sp. KR3021</name>
    <dbReference type="NCBI Taxonomy" id="114890"/>
    <lineage>
        <taxon>Eukaryota</taxon>
        <taxon>Metazoa</taxon>
        <taxon>Ecdysozoa</taxon>
        <taxon>Nematoda</taxon>
        <taxon>Chromadorea</taxon>
        <taxon>Rhabditida</taxon>
        <taxon>Tylenchina</taxon>
        <taxon>Panagrolaimomorpha</taxon>
        <taxon>Strongyloidoidea</taxon>
        <taxon>Alloionematidae</taxon>
        <taxon>Rhabditophanes</taxon>
    </lineage>
</organism>
<reference evidence="2" key="1">
    <citation type="submission" date="2016-11" db="UniProtKB">
        <authorList>
            <consortium name="WormBaseParasite"/>
        </authorList>
    </citation>
    <scope>IDENTIFICATION</scope>
    <source>
        <strain evidence="2">KR3021</strain>
    </source>
</reference>
<protein>
    <submittedName>
        <fullName evidence="2">Fe2OG dioxygenase domain-containing protein</fullName>
    </submittedName>
</protein>
<evidence type="ECO:0000313" key="1">
    <source>
        <dbReference type="Proteomes" id="UP000095286"/>
    </source>
</evidence>
<dbReference type="Proteomes" id="UP000095286">
    <property type="component" value="Unplaced"/>
</dbReference>
<evidence type="ECO:0000313" key="2">
    <source>
        <dbReference type="WBParaSite" id="RSKR_0000500200.1"/>
    </source>
</evidence>